<evidence type="ECO:0000256" key="3">
    <source>
        <dbReference type="PIRSR" id="PIRSR610972-2"/>
    </source>
</evidence>
<feature type="site" description="Important for catalytic activity and assists the phosphoryl transfer reaction to Asp8 by balancing charge and orienting the reacting groups" evidence="5">
    <location>
        <position position="115"/>
    </location>
</feature>
<evidence type="ECO:0000256" key="5">
    <source>
        <dbReference type="PIRSR" id="PIRSR610972-4"/>
    </source>
</evidence>
<evidence type="ECO:0000313" key="6">
    <source>
        <dbReference type="EMBL" id="BEP27933.1"/>
    </source>
</evidence>
<sequence length="217" mass="24399">MIKLVVFDLDGVITETSEQHFIAWKTLADSKNIVIDREFNESLKGVSRYDSIVKILKYGNVLDDYSKEEVKKLMKIKNDNYVKLISKFNEDNINGGVEDLFIYFKKNNIKIAIGSASRNAPFLIKNMKLDVYIDYIVNPLNLDGKPSPDIFLDAANHFGISPTECIGIEDAISGIKAINTAGMISIGIGDKKILKDADYVYDSIGEIDYKVLEEMVK</sequence>
<keyword evidence="4" id="KW-0460">Magnesium</keyword>
<dbReference type="NCBIfam" id="TIGR01509">
    <property type="entry name" value="HAD-SF-IA-v3"/>
    <property type="match status" value="1"/>
</dbReference>
<dbReference type="InterPro" id="IPR006439">
    <property type="entry name" value="HAD-SF_hydro_IA"/>
</dbReference>
<dbReference type="GO" id="GO:0005975">
    <property type="term" value="P:carbohydrate metabolic process"/>
    <property type="evidence" value="ECO:0007669"/>
    <property type="project" value="InterPro"/>
</dbReference>
<dbReference type="AlphaFoldDB" id="A0AAU9EEU5"/>
<feature type="active site" description="Nucleophile" evidence="2">
    <location>
        <position position="8"/>
    </location>
</feature>
<evidence type="ECO:0000256" key="4">
    <source>
        <dbReference type="PIRSR" id="PIRSR610972-3"/>
    </source>
</evidence>
<protein>
    <submittedName>
        <fullName evidence="6">Beta-phosphoglucomutase</fullName>
    </submittedName>
</protein>
<dbReference type="InterPro" id="IPR010976">
    <property type="entry name" value="B-phosphoglucomutase_hydrolase"/>
</dbReference>
<feature type="binding site" evidence="3">
    <location>
        <begin position="8"/>
        <end position="10"/>
    </location>
    <ligand>
        <name>substrate</name>
    </ligand>
</feature>
<dbReference type="GO" id="GO:0000287">
    <property type="term" value="F:magnesium ion binding"/>
    <property type="evidence" value="ECO:0007669"/>
    <property type="project" value="InterPro"/>
</dbReference>
<feature type="binding site" evidence="4">
    <location>
        <position position="8"/>
    </location>
    <ligand>
        <name>Mg(2+)</name>
        <dbReference type="ChEBI" id="CHEBI:18420"/>
    </ligand>
</feature>
<feature type="binding site" evidence="3">
    <location>
        <position position="145"/>
    </location>
    <ligand>
        <name>substrate</name>
    </ligand>
</feature>
<keyword evidence="7" id="KW-1185">Reference proteome</keyword>
<evidence type="ECO:0000313" key="7">
    <source>
        <dbReference type="Proteomes" id="UP001321786"/>
    </source>
</evidence>
<dbReference type="SUPFAM" id="SSF56784">
    <property type="entry name" value="HAD-like"/>
    <property type="match status" value="1"/>
</dbReference>
<dbReference type="SFLD" id="SFLDS00003">
    <property type="entry name" value="Haloacid_Dehalogenase"/>
    <property type="match status" value="1"/>
</dbReference>
<dbReference type="GO" id="GO:0008801">
    <property type="term" value="F:beta-phosphoglucomutase activity"/>
    <property type="evidence" value="ECO:0007669"/>
    <property type="project" value="InterPro"/>
</dbReference>
<feature type="binding site" evidence="3">
    <location>
        <position position="77"/>
    </location>
    <ligand>
        <name>substrate</name>
    </ligand>
</feature>
<evidence type="ECO:0000256" key="2">
    <source>
        <dbReference type="PIRSR" id="PIRSR610972-1"/>
    </source>
</evidence>
<feature type="binding site" evidence="3">
    <location>
        <position position="51"/>
    </location>
    <ligand>
        <name>substrate</name>
    </ligand>
</feature>
<comment type="cofactor">
    <cofactor evidence="4">
        <name>Mg(2+)</name>
        <dbReference type="ChEBI" id="CHEBI:18420"/>
    </cofactor>
    <text evidence="4">Binds 2 magnesium ions per subunit.</text>
</comment>
<dbReference type="PANTHER" id="PTHR18901:SF38">
    <property type="entry name" value="PSEUDOURIDINE-5'-PHOSPHATASE"/>
    <property type="match status" value="1"/>
</dbReference>
<feature type="binding site" evidence="3">
    <location>
        <begin position="43"/>
        <end position="48"/>
    </location>
    <ligand>
        <name>substrate</name>
    </ligand>
</feature>
<dbReference type="InterPro" id="IPR036412">
    <property type="entry name" value="HAD-like_sf"/>
</dbReference>
<accession>A0AAU9EEU5</accession>
<dbReference type="InterPro" id="IPR023214">
    <property type="entry name" value="HAD_sf"/>
</dbReference>
<dbReference type="RefSeq" id="WP_338536291.1">
    <property type="nucleotide sequence ID" value="NZ_AP028654.1"/>
</dbReference>
<dbReference type="KEGG" id="hprf:HLPR_02640"/>
<dbReference type="PANTHER" id="PTHR18901">
    <property type="entry name" value="2-DEOXYGLUCOSE-6-PHOSPHATE PHOSPHATASE 2"/>
    <property type="match status" value="1"/>
</dbReference>
<dbReference type="Gene3D" id="1.10.150.240">
    <property type="entry name" value="Putative phosphatase, domain 2"/>
    <property type="match status" value="1"/>
</dbReference>
<feature type="site" description="Important for catalytic activity and assists the phosphoryl transfer reaction to Asp8 by balancing charge and orienting the reacting groups" evidence="5">
    <location>
        <position position="145"/>
    </location>
</feature>
<comment type="similarity">
    <text evidence="1">Belongs to the HAD-like hydrolase superfamily. CbbY/CbbZ/Gph/YieH family.</text>
</comment>
<dbReference type="Proteomes" id="UP001321786">
    <property type="component" value="Chromosome"/>
</dbReference>
<dbReference type="NCBIfam" id="TIGR01990">
    <property type="entry name" value="bPGM"/>
    <property type="match status" value="1"/>
</dbReference>
<dbReference type="SFLD" id="SFLDG01129">
    <property type="entry name" value="C1.5:_HAD__Beta-PGM__Phosphata"/>
    <property type="match status" value="1"/>
</dbReference>
<dbReference type="CDD" id="cd02598">
    <property type="entry name" value="HAD_BPGM"/>
    <property type="match status" value="1"/>
</dbReference>
<keyword evidence="4" id="KW-0479">Metal-binding</keyword>
<reference evidence="6 7" key="1">
    <citation type="submission" date="2023-08" db="EMBL/GenBank/DDBJ databases">
        <title>Helicovermis profunda gen. nov., sp. nov., a novel mesophilic, fermentative bacterium within the Bacillota from a deep-sea hydrothermal vent chimney.</title>
        <authorList>
            <person name="Miyazaki U."/>
            <person name="Mizutani D."/>
            <person name="Hashimoto Y."/>
            <person name="Tame A."/>
            <person name="Sawayama S."/>
            <person name="Miyazaki J."/>
            <person name="Takai K."/>
            <person name="Nakagawa S."/>
        </authorList>
    </citation>
    <scope>NUCLEOTIDE SEQUENCE [LARGE SCALE GENOMIC DNA]</scope>
    <source>
        <strain evidence="6 7">S502</strain>
    </source>
</reference>
<evidence type="ECO:0000256" key="1">
    <source>
        <dbReference type="ARBA" id="ARBA00006171"/>
    </source>
</evidence>
<gene>
    <name evidence="6" type="primary">pgmB</name>
    <name evidence="6" type="ORF">HLPR_02640</name>
</gene>
<feature type="binding site" evidence="4">
    <location>
        <position position="10"/>
    </location>
    <ligand>
        <name>Mg(2+)</name>
        <dbReference type="ChEBI" id="CHEBI:18420"/>
    </ligand>
</feature>
<dbReference type="NCBIfam" id="TIGR02009">
    <property type="entry name" value="PGMB-YQAB-SF"/>
    <property type="match status" value="1"/>
</dbReference>
<feature type="binding site" evidence="4">
    <location>
        <position position="170"/>
    </location>
    <ligand>
        <name>Mg(2+)</name>
        <dbReference type="ChEBI" id="CHEBI:18420"/>
    </ligand>
</feature>
<feature type="binding site" evidence="4">
    <location>
        <position position="169"/>
    </location>
    <ligand>
        <name>Mg(2+)</name>
        <dbReference type="ChEBI" id="CHEBI:18420"/>
    </ligand>
</feature>
<name>A0AAU9EEU5_9FIRM</name>
<feature type="binding site" evidence="3">
    <location>
        <position position="24"/>
    </location>
    <ligand>
        <name>substrate</name>
    </ligand>
</feature>
<dbReference type="InterPro" id="IPR010972">
    <property type="entry name" value="Beta-PGM"/>
</dbReference>
<dbReference type="Pfam" id="PF00702">
    <property type="entry name" value="Hydrolase"/>
    <property type="match status" value="1"/>
</dbReference>
<feature type="binding site" evidence="3">
    <location>
        <begin position="115"/>
        <end position="119"/>
    </location>
    <ligand>
        <name>substrate</name>
    </ligand>
</feature>
<organism evidence="6 7">
    <name type="scientific">Helicovermis profundi</name>
    <dbReference type="NCBI Taxonomy" id="3065157"/>
    <lineage>
        <taxon>Bacteria</taxon>
        <taxon>Bacillati</taxon>
        <taxon>Bacillota</taxon>
        <taxon>Clostridia</taxon>
        <taxon>Helicovermis</taxon>
    </lineage>
</organism>
<feature type="active site" description="Proton donor/acceptor" evidence="2">
    <location>
        <position position="10"/>
    </location>
</feature>
<proteinExistence type="inferred from homology"/>
<dbReference type="Gene3D" id="3.40.50.1000">
    <property type="entry name" value="HAD superfamily/HAD-like"/>
    <property type="match status" value="1"/>
</dbReference>
<dbReference type="EMBL" id="AP028654">
    <property type="protein sequence ID" value="BEP27933.1"/>
    <property type="molecule type" value="Genomic_DNA"/>
</dbReference>
<dbReference type="InterPro" id="IPR023198">
    <property type="entry name" value="PGP-like_dom2"/>
</dbReference>